<accession>A0A4Z1NRP1</accession>
<gene>
    <name evidence="6" type="ORF">E6O75_ATG08915</name>
</gene>
<dbReference type="GO" id="GO:0005730">
    <property type="term" value="C:nucleolus"/>
    <property type="evidence" value="ECO:0007669"/>
    <property type="project" value="UniProtKB-SubCell"/>
</dbReference>
<reference evidence="6 7" key="1">
    <citation type="submission" date="2019-04" db="EMBL/GenBank/DDBJ databases">
        <title>High contiguity whole genome sequence and gene annotation resource for two Venturia nashicola isolates.</title>
        <authorList>
            <person name="Prokchorchik M."/>
            <person name="Won K."/>
            <person name="Lee Y."/>
            <person name="Choi E.D."/>
            <person name="Segonzac C."/>
            <person name="Sohn K.H."/>
        </authorList>
    </citation>
    <scope>NUCLEOTIDE SEQUENCE [LARGE SCALE GENOMIC DNA]</scope>
    <source>
        <strain evidence="6 7">PRI2</strain>
    </source>
</reference>
<comment type="caution">
    <text evidence="6">The sequence shown here is derived from an EMBL/GenBank/DDBJ whole genome shotgun (WGS) entry which is preliminary data.</text>
</comment>
<evidence type="ECO:0000313" key="7">
    <source>
        <dbReference type="Proteomes" id="UP000298493"/>
    </source>
</evidence>
<evidence type="ECO:0000256" key="3">
    <source>
        <dbReference type="ARBA" id="ARBA00022478"/>
    </source>
</evidence>
<protein>
    <submittedName>
        <fullName evidence="6">RNA polymerase I associated factor A49-like protein</fullName>
    </submittedName>
</protein>
<evidence type="ECO:0000256" key="5">
    <source>
        <dbReference type="ARBA" id="ARBA00023242"/>
    </source>
</evidence>
<dbReference type="GO" id="GO:0000428">
    <property type="term" value="C:DNA-directed RNA polymerase complex"/>
    <property type="evidence" value="ECO:0007669"/>
    <property type="project" value="UniProtKB-KW"/>
</dbReference>
<dbReference type="STRING" id="86259.A0A4Z1NRP1"/>
<keyword evidence="3" id="KW-0240">DNA-directed RNA polymerase</keyword>
<dbReference type="PANTHER" id="PTHR14440">
    <property type="entry name" value="DNA-DIRECTED RNA POLYMERASE I SUBUNIT RPA49"/>
    <property type="match status" value="1"/>
</dbReference>
<evidence type="ECO:0000256" key="1">
    <source>
        <dbReference type="ARBA" id="ARBA00004604"/>
    </source>
</evidence>
<name>A0A4Z1NRP1_9PEZI</name>
<dbReference type="OrthoDB" id="532500at2759"/>
<evidence type="ECO:0000313" key="6">
    <source>
        <dbReference type="EMBL" id="TID15857.1"/>
    </source>
</evidence>
<organism evidence="6 7">
    <name type="scientific">Venturia nashicola</name>
    <dbReference type="NCBI Taxonomy" id="86259"/>
    <lineage>
        <taxon>Eukaryota</taxon>
        <taxon>Fungi</taxon>
        <taxon>Dikarya</taxon>
        <taxon>Ascomycota</taxon>
        <taxon>Pezizomycotina</taxon>
        <taxon>Dothideomycetes</taxon>
        <taxon>Pleosporomycetidae</taxon>
        <taxon>Venturiales</taxon>
        <taxon>Venturiaceae</taxon>
        <taxon>Venturia</taxon>
    </lineage>
</organism>
<dbReference type="GO" id="GO:0003677">
    <property type="term" value="F:DNA binding"/>
    <property type="evidence" value="ECO:0007669"/>
    <property type="project" value="InterPro"/>
</dbReference>
<comment type="subcellular location">
    <subcellularLocation>
        <location evidence="1">Nucleus</location>
        <location evidence="1">Nucleolus</location>
    </subcellularLocation>
</comment>
<evidence type="ECO:0000256" key="2">
    <source>
        <dbReference type="ARBA" id="ARBA00009430"/>
    </source>
</evidence>
<dbReference type="InterPro" id="IPR009668">
    <property type="entry name" value="RNA_pol-assoc_fac_A49-like"/>
</dbReference>
<sequence length="435" mass="48523">MPDKDKKRKRDGREERPHKRVALSNTITVKHVPKESIGQGPVVASTPGFSVPQNLIFKAYEKQTKSRGHEDGESEILLHSSTHPRLDYKGQEEASGDGEKLLKHYVAVFDPAAGKLTVTEVPHVTIRSTLRPSQEELDEAAAREEKRQTMGSLRKTLGMEFGTKKAKKAIASLTENAITPQNGAGSAGARAVLDNLATTTASIPTREEKQATIDSAHPRPNPNLDAIRPSEVYALTSLVCDEYLSKLAVKDWEDAIAAGEKIETNMRFVAFRLEALNGKTRMLKVMKYIYILLNFYIALKPLRGGGKKLPPREDLKKATGADIAILDGIRRTFAQGSEVPKWHLDKLILHICALTLHIDDFITDTHNIREDLRLEPQQMNQYYSELGCKVSPPTEKERAKFGLKSAAEGRSHAVARLNIPPVWPKQRVIVQRKKR</sequence>
<dbReference type="EMBL" id="SNSC02000019">
    <property type="protein sequence ID" value="TID15857.1"/>
    <property type="molecule type" value="Genomic_DNA"/>
</dbReference>
<keyword evidence="7" id="KW-1185">Reference proteome</keyword>
<comment type="similarity">
    <text evidence="2">Belongs to the eukaryotic RPA49/POLR1E RNA polymerase subunit family.</text>
</comment>
<keyword evidence="5" id="KW-0539">Nucleus</keyword>
<dbReference type="Pfam" id="PF06870">
    <property type="entry name" value="RNA_pol_I_A49"/>
    <property type="match status" value="1"/>
</dbReference>
<evidence type="ECO:0000256" key="4">
    <source>
        <dbReference type="ARBA" id="ARBA00023163"/>
    </source>
</evidence>
<keyword evidence="4" id="KW-0804">Transcription</keyword>
<proteinExistence type="inferred from homology"/>
<dbReference type="GO" id="GO:0006351">
    <property type="term" value="P:DNA-templated transcription"/>
    <property type="evidence" value="ECO:0007669"/>
    <property type="project" value="InterPro"/>
</dbReference>
<dbReference type="AlphaFoldDB" id="A0A4Z1NRP1"/>
<dbReference type="Proteomes" id="UP000298493">
    <property type="component" value="Unassembled WGS sequence"/>
</dbReference>